<accession>A0A5C5ZVV2</accession>
<organism evidence="2 3">
    <name type="scientific">Pseudobythopirellula maris</name>
    <dbReference type="NCBI Taxonomy" id="2527991"/>
    <lineage>
        <taxon>Bacteria</taxon>
        <taxon>Pseudomonadati</taxon>
        <taxon>Planctomycetota</taxon>
        <taxon>Planctomycetia</taxon>
        <taxon>Pirellulales</taxon>
        <taxon>Lacipirellulaceae</taxon>
        <taxon>Pseudobythopirellula</taxon>
    </lineage>
</organism>
<evidence type="ECO:0000313" key="3">
    <source>
        <dbReference type="Proteomes" id="UP000315440"/>
    </source>
</evidence>
<protein>
    <submittedName>
        <fullName evidence="2">Uncharacterized protein</fullName>
    </submittedName>
</protein>
<sequence>MLTSQTTYRQTAVNDPNTAPRALVNMRTQHGFVAPGVSNHRAERRPFRHEHIELVVGSGGENRS</sequence>
<evidence type="ECO:0000256" key="1">
    <source>
        <dbReference type="SAM" id="MobiDB-lite"/>
    </source>
</evidence>
<comment type="caution">
    <text evidence="2">The sequence shown here is derived from an EMBL/GenBank/DDBJ whole genome shotgun (WGS) entry which is preliminary data.</text>
</comment>
<dbReference type="AlphaFoldDB" id="A0A5C5ZVV2"/>
<dbReference type="Proteomes" id="UP000315440">
    <property type="component" value="Unassembled WGS sequence"/>
</dbReference>
<feature type="region of interest" description="Disordered" evidence="1">
    <location>
        <begin position="1"/>
        <end position="20"/>
    </location>
</feature>
<proteinExistence type="predicted"/>
<dbReference type="EMBL" id="SJPQ01000001">
    <property type="protein sequence ID" value="TWT90373.1"/>
    <property type="molecule type" value="Genomic_DNA"/>
</dbReference>
<reference evidence="2 3" key="1">
    <citation type="submission" date="2019-02" db="EMBL/GenBank/DDBJ databases">
        <title>Deep-cultivation of Planctomycetes and their phenomic and genomic characterization uncovers novel biology.</title>
        <authorList>
            <person name="Wiegand S."/>
            <person name="Jogler M."/>
            <person name="Boedeker C."/>
            <person name="Pinto D."/>
            <person name="Vollmers J."/>
            <person name="Rivas-Marin E."/>
            <person name="Kohn T."/>
            <person name="Peeters S.H."/>
            <person name="Heuer A."/>
            <person name="Rast P."/>
            <person name="Oberbeckmann S."/>
            <person name="Bunk B."/>
            <person name="Jeske O."/>
            <person name="Meyerdierks A."/>
            <person name="Storesund J.E."/>
            <person name="Kallscheuer N."/>
            <person name="Luecker S."/>
            <person name="Lage O.M."/>
            <person name="Pohl T."/>
            <person name="Merkel B.J."/>
            <person name="Hornburger P."/>
            <person name="Mueller R.-W."/>
            <person name="Bruemmer F."/>
            <person name="Labrenz M."/>
            <person name="Spormann A.M."/>
            <person name="Op Den Camp H."/>
            <person name="Overmann J."/>
            <person name="Amann R."/>
            <person name="Jetten M.S.M."/>
            <person name="Mascher T."/>
            <person name="Medema M.H."/>
            <person name="Devos D.P."/>
            <person name="Kaster A.-K."/>
            <person name="Ovreas L."/>
            <person name="Rohde M."/>
            <person name="Galperin M.Y."/>
            <person name="Jogler C."/>
        </authorList>
    </citation>
    <scope>NUCLEOTIDE SEQUENCE [LARGE SCALE GENOMIC DNA]</scope>
    <source>
        <strain evidence="2 3">Mal64</strain>
    </source>
</reference>
<gene>
    <name evidence="2" type="ORF">Mal64_07620</name>
</gene>
<feature type="compositionally biased region" description="Polar residues" evidence="1">
    <location>
        <begin position="1"/>
        <end position="17"/>
    </location>
</feature>
<evidence type="ECO:0000313" key="2">
    <source>
        <dbReference type="EMBL" id="TWT90373.1"/>
    </source>
</evidence>
<keyword evidence="3" id="KW-1185">Reference proteome</keyword>
<name>A0A5C5ZVV2_9BACT</name>